<dbReference type="EMBL" id="JAGPXD010000001">
    <property type="protein sequence ID" value="KAH7375897.1"/>
    <property type="molecule type" value="Genomic_DNA"/>
</dbReference>
<dbReference type="AlphaFoldDB" id="A0A8K0TRA5"/>
<organism evidence="2 3">
    <name type="scientific">Plectosphaerella cucumerina</name>
    <dbReference type="NCBI Taxonomy" id="40658"/>
    <lineage>
        <taxon>Eukaryota</taxon>
        <taxon>Fungi</taxon>
        <taxon>Dikarya</taxon>
        <taxon>Ascomycota</taxon>
        <taxon>Pezizomycotina</taxon>
        <taxon>Sordariomycetes</taxon>
        <taxon>Hypocreomycetidae</taxon>
        <taxon>Glomerellales</taxon>
        <taxon>Plectosphaerellaceae</taxon>
        <taxon>Plectosphaerella</taxon>
    </lineage>
</organism>
<evidence type="ECO:0000313" key="2">
    <source>
        <dbReference type="EMBL" id="KAH7375897.1"/>
    </source>
</evidence>
<dbReference type="Proteomes" id="UP000813385">
    <property type="component" value="Unassembled WGS sequence"/>
</dbReference>
<name>A0A8K0TRA5_9PEZI</name>
<feature type="region of interest" description="Disordered" evidence="1">
    <location>
        <begin position="127"/>
        <end position="160"/>
    </location>
</feature>
<protein>
    <submittedName>
        <fullName evidence="2">Uncharacterized protein</fullName>
    </submittedName>
</protein>
<sequence>MNGREERRPLRHARRQLGLPALSQHLHFVCQTDADRWPSTPVMRANRSCDSASGGLAISQALYCSGIVGLHPRLLHPATVASLLSLLSSPRLDPRLCYPRPPFSDLPDMDLFPPHVPAWVTDNDTRRPGFWNNPKHDASPSHGTPSGLGDTAQCRQGLPD</sequence>
<reference evidence="2" key="1">
    <citation type="journal article" date="2021" name="Nat. Commun.">
        <title>Genetic determinants of endophytism in the Arabidopsis root mycobiome.</title>
        <authorList>
            <person name="Mesny F."/>
            <person name="Miyauchi S."/>
            <person name="Thiergart T."/>
            <person name="Pickel B."/>
            <person name="Atanasova L."/>
            <person name="Karlsson M."/>
            <person name="Huettel B."/>
            <person name="Barry K.W."/>
            <person name="Haridas S."/>
            <person name="Chen C."/>
            <person name="Bauer D."/>
            <person name="Andreopoulos W."/>
            <person name="Pangilinan J."/>
            <person name="LaButti K."/>
            <person name="Riley R."/>
            <person name="Lipzen A."/>
            <person name="Clum A."/>
            <person name="Drula E."/>
            <person name="Henrissat B."/>
            <person name="Kohler A."/>
            <person name="Grigoriev I.V."/>
            <person name="Martin F.M."/>
            <person name="Hacquard S."/>
        </authorList>
    </citation>
    <scope>NUCLEOTIDE SEQUENCE</scope>
    <source>
        <strain evidence="2">MPI-CAGE-AT-0016</strain>
    </source>
</reference>
<evidence type="ECO:0000256" key="1">
    <source>
        <dbReference type="SAM" id="MobiDB-lite"/>
    </source>
</evidence>
<keyword evidence="3" id="KW-1185">Reference proteome</keyword>
<proteinExistence type="predicted"/>
<comment type="caution">
    <text evidence="2">The sequence shown here is derived from an EMBL/GenBank/DDBJ whole genome shotgun (WGS) entry which is preliminary data.</text>
</comment>
<evidence type="ECO:0000313" key="3">
    <source>
        <dbReference type="Proteomes" id="UP000813385"/>
    </source>
</evidence>
<accession>A0A8K0TRA5</accession>
<gene>
    <name evidence="2" type="ORF">B0T11DRAFT_14726</name>
</gene>